<feature type="transmembrane region" description="Helical" evidence="2">
    <location>
        <begin position="82"/>
        <end position="106"/>
    </location>
</feature>
<protein>
    <submittedName>
        <fullName evidence="3">Uncharacterized protein</fullName>
    </submittedName>
</protein>
<keyword evidence="2" id="KW-1133">Transmembrane helix</keyword>
<reference evidence="3" key="1">
    <citation type="submission" date="2021-03" db="EMBL/GenBank/DDBJ databases">
        <authorList>
            <person name="Bekaert M."/>
        </authorList>
    </citation>
    <scope>NUCLEOTIDE SEQUENCE</scope>
</reference>
<keyword evidence="2" id="KW-0472">Membrane</keyword>
<evidence type="ECO:0000313" key="4">
    <source>
        <dbReference type="Proteomes" id="UP000683360"/>
    </source>
</evidence>
<dbReference type="OrthoDB" id="6146646at2759"/>
<evidence type="ECO:0000313" key="3">
    <source>
        <dbReference type="EMBL" id="CAG2257540.1"/>
    </source>
</evidence>
<feature type="transmembrane region" description="Helical" evidence="2">
    <location>
        <begin position="264"/>
        <end position="285"/>
    </location>
</feature>
<keyword evidence="4" id="KW-1185">Reference proteome</keyword>
<feature type="transmembrane region" description="Helical" evidence="2">
    <location>
        <begin position="40"/>
        <end position="61"/>
    </location>
</feature>
<evidence type="ECO:0000256" key="1">
    <source>
        <dbReference type="SAM" id="MobiDB-lite"/>
    </source>
</evidence>
<sequence length="378" mass="41152">MRTATNNTAPSAVIIQPTNNLGPQQISHVKTFQTLGCLQIVLGAMAVILSLIQLLGTAYIIEATLSLCGCCGWQGLGKSSNWNILSFGITLLSCVLGLVALISASYCCCCSRLKAPSQQTDVVMSHSQPENAPENQIQAPNMLPLIDSSGYTVLHPRAQLYYIVGVADQGVGYTKLNNGNIDLQPSRFLFDWSATTKPTISPNNQNAEGFRCCSNWIRISIRTSDVRKLVLWCAVFSPVIIISSCIIMIFSGIDSNGGTIYYEIYSPIVVLSLAVFVVTIISASYCCCCSPFDIQNQQQTFVFVNPSQPANSAPPICNPIAEANKQPVMITTEGINSQPTIYLKSPQHEVVCGRNPETENPLNHKSFDVNPPPYKEFE</sequence>
<dbReference type="Proteomes" id="UP000683360">
    <property type="component" value="Unassembled WGS sequence"/>
</dbReference>
<comment type="caution">
    <text evidence="3">The sequence shown here is derived from an EMBL/GenBank/DDBJ whole genome shotgun (WGS) entry which is preliminary data.</text>
</comment>
<proteinExistence type="predicted"/>
<keyword evidence="2" id="KW-0812">Transmembrane</keyword>
<feature type="transmembrane region" description="Helical" evidence="2">
    <location>
        <begin position="229"/>
        <end position="252"/>
    </location>
</feature>
<accession>A0A8S3VSD7</accession>
<dbReference type="AlphaFoldDB" id="A0A8S3VSD7"/>
<organism evidence="3 4">
    <name type="scientific">Mytilus edulis</name>
    <name type="common">Blue mussel</name>
    <dbReference type="NCBI Taxonomy" id="6550"/>
    <lineage>
        <taxon>Eukaryota</taxon>
        <taxon>Metazoa</taxon>
        <taxon>Spiralia</taxon>
        <taxon>Lophotrochozoa</taxon>
        <taxon>Mollusca</taxon>
        <taxon>Bivalvia</taxon>
        <taxon>Autobranchia</taxon>
        <taxon>Pteriomorphia</taxon>
        <taxon>Mytilida</taxon>
        <taxon>Mytiloidea</taxon>
        <taxon>Mytilidae</taxon>
        <taxon>Mytilinae</taxon>
        <taxon>Mytilus</taxon>
    </lineage>
</organism>
<evidence type="ECO:0000256" key="2">
    <source>
        <dbReference type="SAM" id="Phobius"/>
    </source>
</evidence>
<dbReference type="EMBL" id="CAJPWZ010003330">
    <property type="protein sequence ID" value="CAG2257540.1"/>
    <property type="molecule type" value="Genomic_DNA"/>
</dbReference>
<gene>
    <name evidence="3" type="ORF">MEDL_68834</name>
</gene>
<feature type="region of interest" description="Disordered" evidence="1">
    <location>
        <begin position="358"/>
        <end position="378"/>
    </location>
</feature>
<name>A0A8S3VSD7_MYTED</name>